<evidence type="ECO:0000256" key="1">
    <source>
        <dbReference type="SAM" id="MobiDB-lite"/>
    </source>
</evidence>
<dbReference type="PROSITE" id="PS50994">
    <property type="entry name" value="INTEGRASE"/>
    <property type="match status" value="1"/>
</dbReference>
<dbReference type="EMBL" id="JACGWL010000517">
    <property type="protein sequence ID" value="KAK4383810.1"/>
    <property type="molecule type" value="Genomic_DNA"/>
</dbReference>
<dbReference type="InterPro" id="IPR012337">
    <property type="entry name" value="RNaseH-like_sf"/>
</dbReference>
<dbReference type="Proteomes" id="UP001289374">
    <property type="component" value="Unassembled WGS sequence"/>
</dbReference>
<sequence>MLSNVICLESSGLHGEARQNILGISLDENDYVLDKSLHVTMSEGSTPEERVASKGGMRTTGREASTSKAKGKGARRWKRKKGKTKAAASALRKDVCGPLNTQARDRFSYFITFTNDHSWYGYVYLMRYKSEVFGRFKEFKLEVENQTNRKFKALGPNRGGEYLSGEFLDYLKENEILSQWIPPRTPQLNCISERRNRTLLDMVRS</sequence>
<dbReference type="InterPro" id="IPR039537">
    <property type="entry name" value="Retrotran_Ty1/copia-like"/>
</dbReference>
<reference evidence="3" key="2">
    <citation type="journal article" date="2024" name="Plant">
        <title>Genomic evolution and insights into agronomic trait innovations of Sesamum species.</title>
        <authorList>
            <person name="Miao H."/>
            <person name="Wang L."/>
            <person name="Qu L."/>
            <person name="Liu H."/>
            <person name="Sun Y."/>
            <person name="Le M."/>
            <person name="Wang Q."/>
            <person name="Wei S."/>
            <person name="Zheng Y."/>
            <person name="Lin W."/>
            <person name="Duan Y."/>
            <person name="Cao H."/>
            <person name="Xiong S."/>
            <person name="Wang X."/>
            <person name="Wei L."/>
            <person name="Li C."/>
            <person name="Ma Q."/>
            <person name="Ju M."/>
            <person name="Zhao R."/>
            <person name="Li G."/>
            <person name="Mu C."/>
            <person name="Tian Q."/>
            <person name="Mei H."/>
            <person name="Zhang T."/>
            <person name="Gao T."/>
            <person name="Zhang H."/>
        </authorList>
    </citation>
    <scope>NUCLEOTIDE SEQUENCE</scope>
    <source>
        <strain evidence="3">K16</strain>
    </source>
</reference>
<organism evidence="3 4">
    <name type="scientific">Sesamum angolense</name>
    <dbReference type="NCBI Taxonomy" id="2727404"/>
    <lineage>
        <taxon>Eukaryota</taxon>
        <taxon>Viridiplantae</taxon>
        <taxon>Streptophyta</taxon>
        <taxon>Embryophyta</taxon>
        <taxon>Tracheophyta</taxon>
        <taxon>Spermatophyta</taxon>
        <taxon>Magnoliopsida</taxon>
        <taxon>eudicotyledons</taxon>
        <taxon>Gunneridae</taxon>
        <taxon>Pentapetalae</taxon>
        <taxon>asterids</taxon>
        <taxon>lamiids</taxon>
        <taxon>Lamiales</taxon>
        <taxon>Pedaliaceae</taxon>
        <taxon>Sesamum</taxon>
    </lineage>
</organism>
<dbReference type="GO" id="GO:0003676">
    <property type="term" value="F:nucleic acid binding"/>
    <property type="evidence" value="ECO:0007669"/>
    <property type="project" value="InterPro"/>
</dbReference>
<dbReference type="PANTHER" id="PTHR42648">
    <property type="entry name" value="TRANSPOSASE, PUTATIVE-RELATED"/>
    <property type="match status" value="1"/>
</dbReference>
<dbReference type="Gene3D" id="3.30.420.10">
    <property type="entry name" value="Ribonuclease H-like superfamily/Ribonuclease H"/>
    <property type="match status" value="1"/>
</dbReference>
<evidence type="ECO:0000259" key="2">
    <source>
        <dbReference type="PROSITE" id="PS50994"/>
    </source>
</evidence>
<proteinExistence type="predicted"/>
<protein>
    <recommendedName>
        <fullName evidence="2">Integrase catalytic domain-containing protein</fullName>
    </recommendedName>
</protein>
<evidence type="ECO:0000313" key="3">
    <source>
        <dbReference type="EMBL" id="KAK4383810.1"/>
    </source>
</evidence>
<dbReference type="SUPFAM" id="SSF53098">
    <property type="entry name" value="Ribonuclease H-like"/>
    <property type="match status" value="1"/>
</dbReference>
<dbReference type="GO" id="GO:0015074">
    <property type="term" value="P:DNA integration"/>
    <property type="evidence" value="ECO:0007669"/>
    <property type="project" value="InterPro"/>
</dbReference>
<name>A0AAE1T972_9LAMI</name>
<dbReference type="AlphaFoldDB" id="A0AAE1T972"/>
<feature type="domain" description="Integrase catalytic" evidence="2">
    <location>
        <begin position="81"/>
        <end position="205"/>
    </location>
</feature>
<feature type="region of interest" description="Disordered" evidence="1">
    <location>
        <begin position="43"/>
        <end position="80"/>
    </location>
</feature>
<accession>A0AAE1T972</accession>
<evidence type="ECO:0000313" key="4">
    <source>
        <dbReference type="Proteomes" id="UP001289374"/>
    </source>
</evidence>
<dbReference type="InterPro" id="IPR036397">
    <property type="entry name" value="RNaseH_sf"/>
</dbReference>
<gene>
    <name evidence="3" type="ORF">Sango_2721700</name>
</gene>
<keyword evidence="4" id="KW-1185">Reference proteome</keyword>
<reference evidence="3" key="1">
    <citation type="submission" date="2020-06" db="EMBL/GenBank/DDBJ databases">
        <authorList>
            <person name="Li T."/>
            <person name="Hu X."/>
            <person name="Zhang T."/>
            <person name="Song X."/>
            <person name="Zhang H."/>
            <person name="Dai N."/>
            <person name="Sheng W."/>
            <person name="Hou X."/>
            <person name="Wei L."/>
        </authorList>
    </citation>
    <scope>NUCLEOTIDE SEQUENCE</scope>
    <source>
        <strain evidence="3">K16</strain>
        <tissue evidence="3">Leaf</tissue>
    </source>
</reference>
<dbReference type="PANTHER" id="PTHR42648:SF27">
    <property type="entry name" value="RNA-DIRECTED DNA POLYMERASE"/>
    <property type="match status" value="1"/>
</dbReference>
<dbReference type="InterPro" id="IPR001584">
    <property type="entry name" value="Integrase_cat-core"/>
</dbReference>
<comment type="caution">
    <text evidence="3">The sequence shown here is derived from an EMBL/GenBank/DDBJ whole genome shotgun (WGS) entry which is preliminary data.</text>
</comment>
<feature type="compositionally biased region" description="Basic residues" evidence="1">
    <location>
        <begin position="69"/>
        <end position="80"/>
    </location>
</feature>